<evidence type="ECO:0000313" key="2">
    <source>
        <dbReference type="Proteomes" id="UP000006898"/>
    </source>
</evidence>
<name>D5MIL4_METO1</name>
<dbReference type="Proteomes" id="UP000006898">
    <property type="component" value="Chromosome"/>
</dbReference>
<organism evidence="1 2">
    <name type="scientific">Methylomirabilis oxygeniifera</name>
    <dbReference type="NCBI Taxonomy" id="671143"/>
    <lineage>
        <taxon>Bacteria</taxon>
        <taxon>Candidatus Methylomirabilota</taxon>
        <taxon>Candidatus Methylomirabilia</taxon>
        <taxon>Candidatus Methylomirabilales</taxon>
        <taxon>Candidatus Methylomirabilaceae</taxon>
        <taxon>Candidatus Methylomirabilis</taxon>
    </lineage>
</organism>
<dbReference type="KEGG" id="mox:DAMO_2321"/>
<reference evidence="1 2" key="1">
    <citation type="journal article" date="2010" name="Nature">
        <title>Nitrite-driven anaerobic methane oxidation by oxygenic bacteria.</title>
        <authorList>
            <person name="Ettwig K.F."/>
            <person name="Butler M.K."/>
            <person name="Le Paslier D."/>
            <person name="Pelletier E."/>
            <person name="Mangenot S."/>
            <person name="Kuypers M.M.M."/>
            <person name="Schreiber F."/>
            <person name="Dutilh B.E."/>
            <person name="Zedelius J."/>
            <person name="de Beer D."/>
            <person name="Gloerich J."/>
            <person name="Wessels H.J.C.T."/>
            <person name="van Allen T."/>
            <person name="Luesken F."/>
            <person name="Wu M."/>
            <person name="van de Pas-Schoonen K.T."/>
            <person name="Op den Camp H.J.M."/>
            <person name="Janssen-Megens E.M."/>
            <person name="Francoijs K-J."/>
            <person name="Stunnenberg H."/>
            <person name="Weissenbach J."/>
            <person name="Jetten M.S.M."/>
            <person name="Strous M."/>
        </authorList>
    </citation>
    <scope>NUCLEOTIDE SEQUENCE [LARGE SCALE GENOMIC DNA]</scope>
</reference>
<proteinExistence type="predicted"/>
<dbReference type="EMBL" id="FP565575">
    <property type="protein sequence ID" value="CBE69371.1"/>
    <property type="molecule type" value="Genomic_DNA"/>
</dbReference>
<protein>
    <submittedName>
        <fullName evidence="1">Uncharacterized protein</fullName>
    </submittedName>
</protein>
<dbReference type="HOGENOM" id="CLU_3422794_0_0_0"/>
<evidence type="ECO:0000313" key="1">
    <source>
        <dbReference type="EMBL" id="CBE69371.1"/>
    </source>
</evidence>
<accession>D5MIL4</accession>
<sequence>MLFITCYLCLLMQFRDLRLDTNG</sequence>
<gene>
    <name evidence="1" type="ORF">DAMO_2321</name>
</gene>
<dbReference type="AlphaFoldDB" id="D5MIL4"/>